<accession>A0AAP0QRX3</accession>
<name>A0AAP0QRX3_9ROSI</name>
<dbReference type="Pfam" id="PF00560">
    <property type="entry name" value="LRR_1"/>
    <property type="match status" value="2"/>
</dbReference>
<evidence type="ECO:0000256" key="2">
    <source>
        <dbReference type="ARBA" id="ARBA00022692"/>
    </source>
</evidence>
<dbReference type="Gene3D" id="3.80.10.10">
    <property type="entry name" value="Ribonuclease Inhibitor"/>
    <property type="match status" value="1"/>
</dbReference>
<keyword evidence="3" id="KW-0732">Signal</keyword>
<keyword evidence="7" id="KW-0325">Glycoprotein</keyword>
<evidence type="ECO:0000313" key="8">
    <source>
        <dbReference type="EMBL" id="KAK9209590.1"/>
    </source>
</evidence>
<evidence type="ECO:0000313" key="9">
    <source>
        <dbReference type="Proteomes" id="UP001428341"/>
    </source>
</evidence>
<keyword evidence="4" id="KW-1133">Transmembrane helix</keyword>
<dbReference type="PANTHER" id="PTHR48063:SF112">
    <property type="entry name" value="RECEPTOR LIKE PROTEIN 30-LIKE"/>
    <property type="match status" value="1"/>
</dbReference>
<evidence type="ECO:0000256" key="5">
    <source>
        <dbReference type="ARBA" id="ARBA00023136"/>
    </source>
</evidence>
<keyword evidence="6" id="KW-0675">Receptor</keyword>
<dbReference type="SUPFAM" id="SSF52058">
    <property type="entry name" value="L domain-like"/>
    <property type="match status" value="1"/>
</dbReference>
<dbReference type="Proteomes" id="UP001428341">
    <property type="component" value="Unassembled WGS sequence"/>
</dbReference>
<dbReference type="InterPro" id="IPR032675">
    <property type="entry name" value="LRR_dom_sf"/>
</dbReference>
<proteinExistence type="predicted"/>
<keyword evidence="5" id="KW-0472">Membrane</keyword>
<keyword evidence="2" id="KW-0812">Transmembrane</keyword>
<dbReference type="EMBL" id="JBCGBO010000004">
    <property type="protein sequence ID" value="KAK9209590.1"/>
    <property type="molecule type" value="Genomic_DNA"/>
</dbReference>
<comment type="subcellular location">
    <subcellularLocation>
        <location evidence="1">Membrane</location>
        <topology evidence="1">Single-pass type I membrane protein</topology>
    </subcellularLocation>
</comment>
<comment type="caution">
    <text evidence="8">The sequence shown here is derived from an EMBL/GenBank/DDBJ whole genome shotgun (WGS) entry which is preliminary data.</text>
</comment>
<organism evidence="8 9">
    <name type="scientific">Citrus x changshan-huyou</name>
    <dbReference type="NCBI Taxonomy" id="2935761"/>
    <lineage>
        <taxon>Eukaryota</taxon>
        <taxon>Viridiplantae</taxon>
        <taxon>Streptophyta</taxon>
        <taxon>Embryophyta</taxon>
        <taxon>Tracheophyta</taxon>
        <taxon>Spermatophyta</taxon>
        <taxon>Magnoliopsida</taxon>
        <taxon>eudicotyledons</taxon>
        <taxon>Gunneridae</taxon>
        <taxon>Pentapetalae</taxon>
        <taxon>rosids</taxon>
        <taxon>malvids</taxon>
        <taxon>Sapindales</taxon>
        <taxon>Rutaceae</taxon>
        <taxon>Aurantioideae</taxon>
        <taxon>Citrus</taxon>
    </lineage>
</organism>
<evidence type="ECO:0000256" key="1">
    <source>
        <dbReference type="ARBA" id="ARBA00004479"/>
    </source>
</evidence>
<reference evidence="8 9" key="1">
    <citation type="submission" date="2024-05" db="EMBL/GenBank/DDBJ databases">
        <title>Haplotype-resolved chromosome-level genome assembly of Huyou (Citrus changshanensis).</title>
        <authorList>
            <person name="Miao C."/>
            <person name="Chen W."/>
            <person name="Wu Y."/>
            <person name="Wang L."/>
            <person name="Zhao S."/>
            <person name="Grierson D."/>
            <person name="Xu C."/>
            <person name="Chen K."/>
        </authorList>
    </citation>
    <scope>NUCLEOTIDE SEQUENCE [LARGE SCALE GENOMIC DNA]</scope>
    <source>
        <strain evidence="8">01-14</strain>
        <tissue evidence="8">Leaf</tissue>
    </source>
</reference>
<gene>
    <name evidence="8" type="ORF">WN944_001957</name>
</gene>
<dbReference type="PANTHER" id="PTHR48063">
    <property type="entry name" value="LRR RECEPTOR-LIKE KINASE"/>
    <property type="match status" value="1"/>
</dbReference>
<evidence type="ECO:0000256" key="6">
    <source>
        <dbReference type="ARBA" id="ARBA00023170"/>
    </source>
</evidence>
<keyword evidence="9" id="KW-1185">Reference proteome</keyword>
<sequence length="197" mass="21858">MRSSSINGHLTDHLGQFRNLVTLNLANNSIVGPIPKSFGQLLTLRELQIYDEKLNGTLSELHFANLIKLSWFRVDIADNNLSGAIPNCINNLTGMVTTNSFSGSAQQHLPVPLDVDVILTEKASVVSRGEVVEYYEILNLVMVTVVSRNDLPKNVPLEVRNLKAMQSLIFSYNTFTVRIPKSIGVMRSLESVDFSVN</sequence>
<dbReference type="InterPro" id="IPR046956">
    <property type="entry name" value="RLP23-like"/>
</dbReference>
<dbReference type="InterPro" id="IPR001611">
    <property type="entry name" value="Leu-rich_rpt"/>
</dbReference>
<evidence type="ECO:0000256" key="3">
    <source>
        <dbReference type="ARBA" id="ARBA00022729"/>
    </source>
</evidence>
<evidence type="ECO:0000256" key="4">
    <source>
        <dbReference type="ARBA" id="ARBA00022989"/>
    </source>
</evidence>
<protein>
    <submittedName>
        <fullName evidence="8">Uncharacterized protein</fullName>
    </submittedName>
</protein>
<dbReference type="GO" id="GO:0016020">
    <property type="term" value="C:membrane"/>
    <property type="evidence" value="ECO:0007669"/>
    <property type="project" value="UniProtKB-SubCell"/>
</dbReference>
<dbReference type="AlphaFoldDB" id="A0AAP0QRX3"/>
<evidence type="ECO:0000256" key="7">
    <source>
        <dbReference type="ARBA" id="ARBA00023180"/>
    </source>
</evidence>